<dbReference type="InterPro" id="IPR014284">
    <property type="entry name" value="RNA_pol_sigma-70_dom"/>
</dbReference>
<protein>
    <submittedName>
        <fullName evidence="8">SigE family RNA polymerase sigma factor</fullName>
    </submittedName>
</protein>
<evidence type="ECO:0000256" key="3">
    <source>
        <dbReference type="ARBA" id="ARBA00023082"/>
    </source>
</evidence>
<dbReference type="InterPro" id="IPR014325">
    <property type="entry name" value="RNA_pol_sigma-E_actinobac"/>
</dbReference>
<keyword evidence="2" id="KW-0805">Transcription regulation</keyword>
<dbReference type="Proteomes" id="UP000475214">
    <property type="component" value="Unassembled WGS sequence"/>
</dbReference>
<keyword evidence="5" id="KW-0804">Transcription</keyword>
<evidence type="ECO:0000256" key="4">
    <source>
        <dbReference type="ARBA" id="ARBA00023125"/>
    </source>
</evidence>
<dbReference type="AlphaFoldDB" id="A0A6L9S4J0"/>
<dbReference type="InterPro" id="IPR013249">
    <property type="entry name" value="RNA_pol_sigma70_r4_t2"/>
</dbReference>
<dbReference type="GO" id="GO:0003677">
    <property type="term" value="F:DNA binding"/>
    <property type="evidence" value="ECO:0007669"/>
    <property type="project" value="UniProtKB-KW"/>
</dbReference>
<evidence type="ECO:0000259" key="7">
    <source>
        <dbReference type="Pfam" id="PF08281"/>
    </source>
</evidence>
<dbReference type="SUPFAM" id="SSF88659">
    <property type="entry name" value="Sigma3 and sigma4 domains of RNA polymerase sigma factors"/>
    <property type="match status" value="1"/>
</dbReference>
<evidence type="ECO:0000256" key="2">
    <source>
        <dbReference type="ARBA" id="ARBA00023015"/>
    </source>
</evidence>
<comment type="caution">
    <text evidence="8">The sequence shown here is derived from an EMBL/GenBank/DDBJ whole genome shotgun (WGS) entry which is preliminary data.</text>
</comment>
<dbReference type="InterPro" id="IPR039425">
    <property type="entry name" value="RNA_pol_sigma-70-like"/>
</dbReference>
<dbReference type="InterPro" id="IPR007627">
    <property type="entry name" value="RNA_pol_sigma70_r2"/>
</dbReference>
<keyword evidence="3" id="KW-0731">Sigma factor</keyword>
<organism evidence="8 9">
    <name type="scientific">Phytoactinopolyspora halotolerans</name>
    <dbReference type="NCBI Taxonomy" id="1981512"/>
    <lineage>
        <taxon>Bacteria</taxon>
        <taxon>Bacillati</taxon>
        <taxon>Actinomycetota</taxon>
        <taxon>Actinomycetes</taxon>
        <taxon>Jiangellales</taxon>
        <taxon>Jiangellaceae</taxon>
        <taxon>Phytoactinopolyspora</taxon>
    </lineage>
</organism>
<sequence length="189" mass="21266">MNARSAVPRDNVAAPGAEESFESWVRASSARLRRLAYLLTGDLDQAEDLLQSAYAKVLPRWRKVSAYDSPEAYMYRVMVNLRTSWWRRSRNREWSTDEIPEEPWRAGTPDESDAVVQSQVLLAALRALPERQRAAVVLRHWCDLSEAETAHAMSCSVGTVKSNASRGLAHLRAALAQTPESGTRRSDLR</sequence>
<evidence type="ECO:0000259" key="6">
    <source>
        <dbReference type="Pfam" id="PF04542"/>
    </source>
</evidence>
<feature type="domain" description="RNA polymerase sigma-70 region 2" evidence="6">
    <location>
        <begin position="25"/>
        <end position="90"/>
    </location>
</feature>
<reference evidence="8 9" key="1">
    <citation type="submission" date="2020-02" db="EMBL/GenBank/DDBJ databases">
        <authorList>
            <person name="Li X.-J."/>
            <person name="Han X.-M."/>
        </authorList>
    </citation>
    <scope>NUCLEOTIDE SEQUENCE [LARGE SCALE GENOMIC DNA]</scope>
    <source>
        <strain evidence="8 9">CCTCC AB 2017055</strain>
    </source>
</reference>
<keyword evidence="9" id="KW-1185">Reference proteome</keyword>
<dbReference type="InterPro" id="IPR013324">
    <property type="entry name" value="RNA_pol_sigma_r3/r4-like"/>
</dbReference>
<dbReference type="PANTHER" id="PTHR43133:SF50">
    <property type="entry name" value="ECF RNA POLYMERASE SIGMA FACTOR SIGM"/>
    <property type="match status" value="1"/>
</dbReference>
<dbReference type="Pfam" id="PF08281">
    <property type="entry name" value="Sigma70_r4_2"/>
    <property type="match status" value="1"/>
</dbReference>
<keyword evidence="4" id="KW-0238">DNA-binding</keyword>
<dbReference type="Gene3D" id="1.10.10.10">
    <property type="entry name" value="Winged helix-like DNA-binding domain superfamily/Winged helix DNA-binding domain"/>
    <property type="match status" value="1"/>
</dbReference>
<dbReference type="NCBIfam" id="TIGR02983">
    <property type="entry name" value="SigE-fam_strep"/>
    <property type="match status" value="1"/>
</dbReference>
<dbReference type="CDD" id="cd06171">
    <property type="entry name" value="Sigma70_r4"/>
    <property type="match status" value="1"/>
</dbReference>
<evidence type="ECO:0000256" key="1">
    <source>
        <dbReference type="ARBA" id="ARBA00010641"/>
    </source>
</evidence>
<dbReference type="EMBL" id="JAAGOA010000004">
    <property type="protein sequence ID" value="NED99916.1"/>
    <property type="molecule type" value="Genomic_DNA"/>
</dbReference>
<dbReference type="GO" id="GO:0006352">
    <property type="term" value="P:DNA-templated transcription initiation"/>
    <property type="evidence" value="ECO:0007669"/>
    <property type="project" value="InterPro"/>
</dbReference>
<proteinExistence type="inferred from homology"/>
<name>A0A6L9S4J0_9ACTN</name>
<dbReference type="InterPro" id="IPR013325">
    <property type="entry name" value="RNA_pol_sigma_r2"/>
</dbReference>
<feature type="domain" description="RNA polymerase sigma factor 70 region 4 type 2" evidence="7">
    <location>
        <begin position="119"/>
        <end position="171"/>
    </location>
</feature>
<dbReference type="GO" id="GO:0016987">
    <property type="term" value="F:sigma factor activity"/>
    <property type="evidence" value="ECO:0007669"/>
    <property type="project" value="UniProtKB-KW"/>
</dbReference>
<accession>A0A6L9S4J0</accession>
<evidence type="ECO:0000313" key="9">
    <source>
        <dbReference type="Proteomes" id="UP000475214"/>
    </source>
</evidence>
<dbReference type="SUPFAM" id="SSF88946">
    <property type="entry name" value="Sigma2 domain of RNA polymerase sigma factors"/>
    <property type="match status" value="1"/>
</dbReference>
<dbReference type="NCBIfam" id="TIGR02937">
    <property type="entry name" value="sigma70-ECF"/>
    <property type="match status" value="1"/>
</dbReference>
<comment type="similarity">
    <text evidence="1">Belongs to the sigma-70 factor family. ECF subfamily.</text>
</comment>
<gene>
    <name evidence="8" type="ORF">G1H10_07015</name>
</gene>
<dbReference type="PANTHER" id="PTHR43133">
    <property type="entry name" value="RNA POLYMERASE ECF-TYPE SIGMA FACTO"/>
    <property type="match status" value="1"/>
</dbReference>
<dbReference type="InterPro" id="IPR036388">
    <property type="entry name" value="WH-like_DNA-bd_sf"/>
</dbReference>
<evidence type="ECO:0000256" key="5">
    <source>
        <dbReference type="ARBA" id="ARBA00023163"/>
    </source>
</evidence>
<dbReference type="Pfam" id="PF04542">
    <property type="entry name" value="Sigma70_r2"/>
    <property type="match status" value="1"/>
</dbReference>
<evidence type="ECO:0000313" key="8">
    <source>
        <dbReference type="EMBL" id="NED99916.1"/>
    </source>
</evidence>
<dbReference type="Gene3D" id="1.10.1740.10">
    <property type="match status" value="1"/>
</dbReference>